<evidence type="ECO:0000313" key="2">
    <source>
        <dbReference type="Proteomes" id="UP001440599"/>
    </source>
</evidence>
<dbReference type="Proteomes" id="UP001440599">
    <property type="component" value="Unassembled WGS sequence"/>
</dbReference>
<comment type="caution">
    <text evidence="1">The sequence shown here is derived from an EMBL/GenBank/DDBJ whole genome shotgun (WGS) entry which is preliminary data.</text>
</comment>
<keyword evidence="2" id="KW-1185">Reference proteome</keyword>
<gene>
    <name evidence="1" type="ORF">WMO45_04820</name>
</gene>
<proteinExistence type="predicted"/>
<sequence>MEQNYNFGGVGINLRAPDTLLESPVLVPFAAPEPVPGWTVEVTFVSELPHPAGAPCWADQWEAHWKQPGEEWCIRSGQTEGMPRPYCAWVRRNDQVRMYWVEELQGKLSVWQTLDALDLLHLLLERGGVVLHAAWVLHNGTGILFSGPSGVGKSTQAALWAKYRGAEVINGDRCLLRLGEDGRAWAHGICYSGTSGICQNRSAPVAALVLVTQGAENRVAPLGGLAAFKALLPQCAYRTWDAVDVANATDILSRLLTRTPTFRLECRVDAGAVECLERVL</sequence>
<organism evidence="1 2">
    <name type="scientific">Flavonifractor hominis</name>
    <dbReference type="NCBI Taxonomy" id="3133178"/>
    <lineage>
        <taxon>Bacteria</taxon>
        <taxon>Bacillati</taxon>
        <taxon>Bacillota</taxon>
        <taxon>Clostridia</taxon>
        <taxon>Eubacteriales</taxon>
        <taxon>Oscillospiraceae</taxon>
        <taxon>Flavonifractor</taxon>
    </lineage>
</organism>
<dbReference type="RefSeq" id="WP_349139436.1">
    <property type="nucleotide sequence ID" value="NZ_JBBMFT010000002.1"/>
</dbReference>
<dbReference type="Gene3D" id="3.40.50.300">
    <property type="entry name" value="P-loop containing nucleotide triphosphate hydrolases"/>
    <property type="match status" value="1"/>
</dbReference>
<dbReference type="SUPFAM" id="SSF53795">
    <property type="entry name" value="PEP carboxykinase-like"/>
    <property type="match status" value="1"/>
</dbReference>
<reference evidence="1 2" key="1">
    <citation type="submission" date="2024-03" db="EMBL/GenBank/DDBJ databases">
        <title>Human intestinal bacterial collection.</title>
        <authorList>
            <person name="Pauvert C."/>
            <person name="Hitch T.C.A."/>
            <person name="Clavel T."/>
        </authorList>
    </citation>
    <scope>NUCLEOTIDE SEQUENCE [LARGE SCALE GENOMIC DNA]</scope>
    <source>
        <strain evidence="1 2">CLA-AP-H34</strain>
    </source>
</reference>
<name>A0ABV1EMK2_9FIRM</name>
<dbReference type="InterPro" id="IPR027417">
    <property type="entry name" value="P-loop_NTPase"/>
</dbReference>
<dbReference type="EMBL" id="JBBMFT010000002">
    <property type="protein sequence ID" value="MEQ2455836.1"/>
    <property type="molecule type" value="Genomic_DNA"/>
</dbReference>
<protein>
    <submittedName>
        <fullName evidence="1">Uncharacterized protein</fullName>
    </submittedName>
</protein>
<accession>A0ABV1EMK2</accession>
<evidence type="ECO:0000313" key="1">
    <source>
        <dbReference type="EMBL" id="MEQ2455836.1"/>
    </source>
</evidence>